<evidence type="ECO:0000313" key="1">
    <source>
        <dbReference type="EMBL" id="MFH4984874.1"/>
    </source>
</evidence>
<sequence>LVMAYLLRHFDIVQCEQTEKRLNLIGSVTFAPEKVTVKLTKRQR</sequence>
<evidence type="ECO:0008006" key="3">
    <source>
        <dbReference type="Google" id="ProtNLM"/>
    </source>
</evidence>
<dbReference type="AlphaFoldDB" id="A0ABD6F3M9"/>
<organism evidence="1 2">
    <name type="scientific">Gnathostoma spinigerum</name>
    <dbReference type="NCBI Taxonomy" id="75299"/>
    <lineage>
        <taxon>Eukaryota</taxon>
        <taxon>Metazoa</taxon>
        <taxon>Ecdysozoa</taxon>
        <taxon>Nematoda</taxon>
        <taxon>Chromadorea</taxon>
        <taxon>Rhabditida</taxon>
        <taxon>Spirurina</taxon>
        <taxon>Gnathostomatomorpha</taxon>
        <taxon>Gnathostomatoidea</taxon>
        <taxon>Gnathostomatidae</taxon>
        <taxon>Gnathostoma</taxon>
    </lineage>
</organism>
<feature type="non-terminal residue" evidence="1">
    <location>
        <position position="1"/>
    </location>
</feature>
<keyword evidence="2" id="KW-1185">Reference proteome</keyword>
<comment type="caution">
    <text evidence="1">The sequence shown here is derived from an EMBL/GenBank/DDBJ whole genome shotgun (WGS) entry which is preliminary data.</text>
</comment>
<accession>A0ABD6F3M9</accession>
<protein>
    <recommendedName>
        <fullName evidence="3">Cytochrome P450</fullName>
    </recommendedName>
</protein>
<evidence type="ECO:0000313" key="2">
    <source>
        <dbReference type="Proteomes" id="UP001608902"/>
    </source>
</evidence>
<reference evidence="1 2" key="1">
    <citation type="submission" date="2024-08" db="EMBL/GenBank/DDBJ databases">
        <title>Gnathostoma spinigerum genome.</title>
        <authorList>
            <person name="Gonzalez-Bertolin B."/>
            <person name="Monzon S."/>
            <person name="Zaballos A."/>
            <person name="Jimenez P."/>
            <person name="Dekumyoy P."/>
            <person name="Varona S."/>
            <person name="Cuesta I."/>
            <person name="Sumanam S."/>
            <person name="Adisakwattana P."/>
            <person name="Gasser R.B."/>
            <person name="Hernandez-Gonzalez A."/>
            <person name="Young N.D."/>
            <person name="Perteguer M.J."/>
        </authorList>
    </citation>
    <scope>NUCLEOTIDE SEQUENCE [LARGE SCALE GENOMIC DNA]</scope>
    <source>
        <strain evidence="1">AL3</strain>
        <tissue evidence="1">Liver</tissue>
    </source>
</reference>
<name>A0ABD6F3M9_9BILA</name>
<dbReference type="EMBL" id="JBGFUD010022570">
    <property type="protein sequence ID" value="MFH4984874.1"/>
    <property type="molecule type" value="Genomic_DNA"/>
</dbReference>
<gene>
    <name evidence="1" type="ORF">AB6A40_011583</name>
</gene>
<proteinExistence type="predicted"/>
<dbReference type="Proteomes" id="UP001608902">
    <property type="component" value="Unassembled WGS sequence"/>
</dbReference>